<dbReference type="InterPro" id="IPR009069">
    <property type="entry name" value="Cys_alpha_HP_mot_SF"/>
</dbReference>
<dbReference type="SUPFAM" id="SSF47072">
    <property type="entry name" value="Cysteine alpha-hairpin motif"/>
    <property type="match status" value="1"/>
</dbReference>
<protein>
    <recommendedName>
        <fullName evidence="5">Coiled-coil-helix-coiled-coil-helix domain-containing protein 7</fullName>
    </recommendedName>
</protein>
<comment type="similarity">
    <text evidence="4">Belongs to the CHCHD7 family.</text>
</comment>
<dbReference type="GO" id="GO:0005758">
    <property type="term" value="C:mitochondrial intermembrane space"/>
    <property type="evidence" value="ECO:0007669"/>
    <property type="project" value="UniProtKB-SubCell"/>
</dbReference>
<dbReference type="PANTHER" id="PTHR46811:SF1">
    <property type="entry name" value="COILED-COIL-HELIX-COILED-COIL-HELIX DOMAIN-CONTAINING PROTEIN 7"/>
    <property type="match status" value="1"/>
</dbReference>
<dbReference type="Pfam" id="PF02297">
    <property type="entry name" value="COX6B"/>
    <property type="match status" value="1"/>
</dbReference>
<keyword evidence="2" id="KW-0496">Mitochondrion</keyword>
<reference evidence="6" key="1">
    <citation type="journal article" date="2018" name="J. Proteomics">
        <title>Exploring the molecular complexity of Triatoma dimidiata sialome.</title>
        <authorList>
            <person name="Santiago P.B."/>
            <person name="de Araujo C.N."/>
            <person name="Charneau S."/>
            <person name="Bastos I.M.D."/>
            <person name="Assumpcao T.C.F."/>
            <person name="Queiroz R.M.L."/>
            <person name="Praca Y.R."/>
            <person name="Cordeiro T.M."/>
            <person name="Garcia C.H.S."/>
            <person name="da Silva I.G."/>
            <person name="Raiol T."/>
            <person name="Motta F.N."/>
            <person name="de Araujo Oliveira J.V."/>
            <person name="de Sousa M.V."/>
            <person name="Ribeiro J.M.C."/>
            <person name="de Santana J.M."/>
        </authorList>
    </citation>
    <scope>NUCLEOTIDE SEQUENCE</scope>
    <source>
        <strain evidence="6">Santander</strain>
        <tissue evidence="6">Salivary glands</tissue>
    </source>
</reference>
<dbReference type="InterPro" id="IPR051040">
    <property type="entry name" value="COX23"/>
</dbReference>
<evidence type="ECO:0000313" key="6">
    <source>
        <dbReference type="EMBL" id="JAP04307.1"/>
    </source>
</evidence>
<name>A0A0V0G865_TRIDM</name>
<dbReference type="InterPro" id="IPR048280">
    <property type="entry name" value="COX6B-like"/>
</dbReference>
<evidence type="ECO:0000256" key="5">
    <source>
        <dbReference type="ARBA" id="ARBA00039509"/>
    </source>
</evidence>
<evidence type="ECO:0000256" key="3">
    <source>
        <dbReference type="ARBA" id="ARBA00023157"/>
    </source>
</evidence>
<accession>A0A0V0G865</accession>
<dbReference type="AlphaFoldDB" id="A0A0V0G865"/>
<sequence>MKEVPKKKVERFSDEENNPCLKEHNMSLNCLSQNNYDPDECQKYFQNYKLCKSFWNEVRRYRRINGIRPLLPPPSERESIKAKYFETGKFH</sequence>
<evidence type="ECO:0000256" key="2">
    <source>
        <dbReference type="ARBA" id="ARBA00023128"/>
    </source>
</evidence>
<dbReference type="PROSITE" id="PS51808">
    <property type="entry name" value="CHCH"/>
    <property type="match status" value="1"/>
</dbReference>
<organism evidence="6">
    <name type="scientific">Triatoma dimidiata</name>
    <name type="common">Kissing bug</name>
    <name type="synonym">Meccus dimidiatus</name>
    <dbReference type="NCBI Taxonomy" id="72491"/>
    <lineage>
        <taxon>Eukaryota</taxon>
        <taxon>Metazoa</taxon>
        <taxon>Ecdysozoa</taxon>
        <taxon>Arthropoda</taxon>
        <taxon>Hexapoda</taxon>
        <taxon>Insecta</taxon>
        <taxon>Pterygota</taxon>
        <taxon>Neoptera</taxon>
        <taxon>Paraneoptera</taxon>
        <taxon>Hemiptera</taxon>
        <taxon>Heteroptera</taxon>
        <taxon>Panheteroptera</taxon>
        <taxon>Cimicomorpha</taxon>
        <taxon>Reduviidae</taxon>
        <taxon>Triatominae</taxon>
        <taxon>Triatoma</taxon>
    </lineage>
</organism>
<dbReference type="EMBL" id="GECL01001817">
    <property type="protein sequence ID" value="JAP04307.1"/>
    <property type="molecule type" value="Transcribed_RNA"/>
</dbReference>
<proteinExistence type="inferred from homology"/>
<comment type="subcellular location">
    <subcellularLocation>
        <location evidence="1">Mitochondrion intermembrane space</location>
    </subcellularLocation>
</comment>
<dbReference type="PANTHER" id="PTHR46811">
    <property type="entry name" value="COILED-COIL-HELIX-COILED-COIL-HELIX DOMAIN-CONTAINING PROTEIN 7"/>
    <property type="match status" value="1"/>
</dbReference>
<keyword evidence="3" id="KW-1015">Disulfide bond</keyword>
<dbReference type="Gene3D" id="1.10.287.1130">
    <property type="entry name" value="CytochromE C oxidase copper chaperone"/>
    <property type="match status" value="1"/>
</dbReference>
<evidence type="ECO:0000256" key="1">
    <source>
        <dbReference type="ARBA" id="ARBA00004569"/>
    </source>
</evidence>
<evidence type="ECO:0000256" key="4">
    <source>
        <dbReference type="ARBA" id="ARBA00038205"/>
    </source>
</evidence>
<dbReference type="GO" id="GO:0033108">
    <property type="term" value="P:mitochondrial respiratory chain complex assembly"/>
    <property type="evidence" value="ECO:0007669"/>
    <property type="project" value="TreeGrafter"/>
</dbReference>